<dbReference type="EMBL" id="AJWY01009372">
    <property type="protein sequence ID" value="EKC58560.1"/>
    <property type="molecule type" value="Genomic_DNA"/>
</dbReference>
<evidence type="ECO:0000313" key="1">
    <source>
        <dbReference type="EMBL" id="EKC58560.1"/>
    </source>
</evidence>
<organism evidence="1">
    <name type="scientific">human gut metagenome</name>
    <dbReference type="NCBI Taxonomy" id="408170"/>
    <lineage>
        <taxon>unclassified sequences</taxon>
        <taxon>metagenomes</taxon>
        <taxon>organismal metagenomes</taxon>
    </lineage>
</organism>
<protein>
    <submittedName>
        <fullName evidence="1">Hemolysin erythrocyte lysis protein 2</fullName>
    </submittedName>
</protein>
<dbReference type="AlphaFoldDB" id="K1SXR1"/>
<sequence length="85" mass="10136">MDGTMVRLNTENDIIDFISKKTFRYADIDDYYKTVNIYKFSKEFLRNSYVPFLEAYSKALGNNEYYEQVLRVITLLERCELKGLP</sequence>
<name>K1SXR1_9ZZZZ</name>
<comment type="caution">
    <text evidence="1">The sequence shown here is derived from an EMBL/GenBank/DDBJ whole genome shotgun (WGS) entry which is preliminary data.</text>
</comment>
<reference evidence="1" key="1">
    <citation type="journal article" date="2013" name="Environ. Microbiol.">
        <title>Microbiota from the distal guts of lean and obese adolescents exhibit partial functional redundancy besides clear differences in community structure.</title>
        <authorList>
            <person name="Ferrer M."/>
            <person name="Ruiz A."/>
            <person name="Lanza F."/>
            <person name="Haange S.B."/>
            <person name="Oberbach A."/>
            <person name="Till H."/>
            <person name="Bargiela R."/>
            <person name="Campoy C."/>
            <person name="Segura M.T."/>
            <person name="Richter M."/>
            <person name="von Bergen M."/>
            <person name="Seifert J."/>
            <person name="Suarez A."/>
        </authorList>
    </citation>
    <scope>NUCLEOTIDE SEQUENCE</scope>
</reference>
<gene>
    <name evidence="1" type="ORF">LEA_13804</name>
</gene>
<feature type="non-terminal residue" evidence="1">
    <location>
        <position position="85"/>
    </location>
</feature>
<proteinExistence type="predicted"/>
<accession>K1SXR1</accession>